<dbReference type="GO" id="GO:0008146">
    <property type="term" value="F:sulfotransferase activity"/>
    <property type="evidence" value="ECO:0007669"/>
    <property type="project" value="InterPro"/>
</dbReference>
<protein>
    <recommendedName>
        <fullName evidence="3">Sulfotransferase domain-containing protein</fullName>
    </recommendedName>
</protein>
<dbReference type="InterPro" id="IPR027417">
    <property type="entry name" value="P-loop_NTPase"/>
</dbReference>
<reference evidence="4" key="1">
    <citation type="submission" date="2019-08" db="EMBL/GenBank/DDBJ databases">
        <title>The genome of the North American firefly Photinus pyralis.</title>
        <authorList>
            <consortium name="Photinus pyralis genome working group"/>
            <person name="Fallon T.R."/>
            <person name="Sander Lower S.E."/>
            <person name="Weng J.-K."/>
        </authorList>
    </citation>
    <scope>NUCLEOTIDE SEQUENCE</scope>
    <source>
        <strain evidence="4">TRF0915ILg1</strain>
        <tissue evidence="4">Whole body</tissue>
    </source>
</reference>
<dbReference type="Gene3D" id="3.40.50.300">
    <property type="entry name" value="P-loop containing nucleotide triphosphate hydrolases"/>
    <property type="match status" value="1"/>
</dbReference>
<dbReference type="PANTHER" id="PTHR11783">
    <property type="entry name" value="SULFOTRANSFERASE SULT"/>
    <property type="match status" value="1"/>
</dbReference>
<evidence type="ECO:0000256" key="1">
    <source>
        <dbReference type="ARBA" id="ARBA00005771"/>
    </source>
</evidence>
<organism evidence="4 5">
    <name type="scientific">Ignelater luminosus</name>
    <name type="common">Cucubano</name>
    <name type="synonym">Pyrophorus luminosus</name>
    <dbReference type="NCBI Taxonomy" id="2038154"/>
    <lineage>
        <taxon>Eukaryota</taxon>
        <taxon>Metazoa</taxon>
        <taxon>Ecdysozoa</taxon>
        <taxon>Arthropoda</taxon>
        <taxon>Hexapoda</taxon>
        <taxon>Insecta</taxon>
        <taxon>Pterygota</taxon>
        <taxon>Neoptera</taxon>
        <taxon>Endopterygota</taxon>
        <taxon>Coleoptera</taxon>
        <taxon>Polyphaga</taxon>
        <taxon>Elateriformia</taxon>
        <taxon>Elateroidea</taxon>
        <taxon>Elateridae</taxon>
        <taxon>Agrypninae</taxon>
        <taxon>Pyrophorini</taxon>
        <taxon>Ignelater</taxon>
    </lineage>
</organism>
<sequence length="305" mass="35633">MSNAISNQDVEDILNTKFTIPVGANYDVEVLEKLMNFKVKDSDIYLIGHPKTGTTWAQEMIWLIANDLNFKEAEKFIDERFPVLELFSFDIGKSNPTIETPIYHTDPVKVIESQKGRRFIKTHLRWSYLPKEIQDGTKRPKVIYICRNVKDTCVSLYHYWKNILEIYSGTLEEFCKVFLAGRVGSGLYWNHVLQFWNKSKTESNILFIKYEDMKTNLFEVIRRVASFLDKSLDAEQVTTLIKRLDFDSMKNNPAVNHDNLYKKSGFMRKGKVGGFKEEMSADMIRMFDIWTNECLEGSGLENYYN</sequence>
<evidence type="ECO:0000313" key="5">
    <source>
        <dbReference type="Proteomes" id="UP000801492"/>
    </source>
</evidence>
<dbReference type="Pfam" id="PF00685">
    <property type="entry name" value="Sulfotransfer_1"/>
    <property type="match status" value="1"/>
</dbReference>
<comment type="caution">
    <text evidence="4">The sequence shown here is derived from an EMBL/GenBank/DDBJ whole genome shotgun (WGS) entry which is preliminary data.</text>
</comment>
<dbReference type="EMBL" id="VTPC01007102">
    <property type="protein sequence ID" value="KAF2894351.1"/>
    <property type="molecule type" value="Genomic_DNA"/>
</dbReference>
<accession>A0A8K0CZF2</accession>
<keyword evidence="5" id="KW-1185">Reference proteome</keyword>
<evidence type="ECO:0000313" key="4">
    <source>
        <dbReference type="EMBL" id="KAF2894351.1"/>
    </source>
</evidence>
<keyword evidence="2" id="KW-0808">Transferase</keyword>
<gene>
    <name evidence="4" type="ORF">ILUMI_11829</name>
</gene>
<evidence type="ECO:0000256" key="2">
    <source>
        <dbReference type="ARBA" id="ARBA00022679"/>
    </source>
</evidence>
<dbReference type="SUPFAM" id="SSF52540">
    <property type="entry name" value="P-loop containing nucleoside triphosphate hydrolases"/>
    <property type="match status" value="1"/>
</dbReference>
<evidence type="ECO:0000259" key="3">
    <source>
        <dbReference type="Pfam" id="PF00685"/>
    </source>
</evidence>
<comment type="similarity">
    <text evidence="1">Belongs to the sulfotransferase 1 family.</text>
</comment>
<proteinExistence type="inferred from homology"/>
<dbReference type="InterPro" id="IPR000863">
    <property type="entry name" value="Sulfotransferase_dom"/>
</dbReference>
<name>A0A8K0CZF2_IGNLU</name>
<dbReference type="AlphaFoldDB" id="A0A8K0CZF2"/>
<dbReference type="Proteomes" id="UP000801492">
    <property type="component" value="Unassembled WGS sequence"/>
</dbReference>
<feature type="domain" description="Sulfotransferase" evidence="3">
    <location>
        <begin position="41"/>
        <end position="298"/>
    </location>
</feature>
<dbReference type="OrthoDB" id="205623at2759"/>